<keyword evidence="3" id="KW-1185">Reference proteome</keyword>
<organism evidence="2 3">
    <name type="scientific">Oceanobacillus luteolus</name>
    <dbReference type="NCBI Taxonomy" id="1274358"/>
    <lineage>
        <taxon>Bacteria</taxon>
        <taxon>Bacillati</taxon>
        <taxon>Bacillota</taxon>
        <taxon>Bacilli</taxon>
        <taxon>Bacillales</taxon>
        <taxon>Bacillaceae</taxon>
        <taxon>Oceanobacillus</taxon>
    </lineage>
</organism>
<dbReference type="Proteomes" id="UP001597221">
    <property type="component" value="Unassembled WGS sequence"/>
</dbReference>
<dbReference type="EC" id="2.1.1.-" evidence="2"/>
<proteinExistence type="predicted"/>
<dbReference type="PANTHER" id="PTHR43460">
    <property type="entry name" value="METHYLTRANSFERASE"/>
    <property type="match status" value="1"/>
</dbReference>
<comment type="caution">
    <text evidence="2">The sequence shown here is derived from an EMBL/GenBank/DDBJ whole genome shotgun (WGS) entry which is preliminary data.</text>
</comment>
<reference evidence="3" key="1">
    <citation type="journal article" date="2019" name="Int. J. Syst. Evol. Microbiol.">
        <title>The Global Catalogue of Microorganisms (GCM) 10K type strain sequencing project: providing services to taxonomists for standard genome sequencing and annotation.</title>
        <authorList>
            <consortium name="The Broad Institute Genomics Platform"/>
            <consortium name="The Broad Institute Genome Sequencing Center for Infectious Disease"/>
            <person name="Wu L."/>
            <person name="Ma J."/>
        </authorList>
    </citation>
    <scope>NUCLEOTIDE SEQUENCE [LARGE SCALE GENOMIC DNA]</scope>
    <source>
        <strain evidence="3">CGMCC 1.12376</strain>
    </source>
</reference>
<keyword evidence="2" id="KW-0808">Transferase</keyword>
<evidence type="ECO:0000259" key="1">
    <source>
        <dbReference type="Pfam" id="PF13649"/>
    </source>
</evidence>
<evidence type="ECO:0000313" key="2">
    <source>
        <dbReference type="EMBL" id="MFD1606831.1"/>
    </source>
</evidence>
<dbReference type="PANTHER" id="PTHR43460:SF1">
    <property type="entry name" value="METHYLTRANSFERASE TYPE 11 DOMAIN-CONTAINING PROTEIN"/>
    <property type="match status" value="1"/>
</dbReference>
<dbReference type="EMBL" id="JBHUDE010000015">
    <property type="protein sequence ID" value="MFD1606831.1"/>
    <property type="molecule type" value="Genomic_DNA"/>
</dbReference>
<dbReference type="Gene3D" id="3.40.50.150">
    <property type="entry name" value="Vaccinia Virus protein VP39"/>
    <property type="match status" value="1"/>
</dbReference>
<dbReference type="SUPFAM" id="SSF53335">
    <property type="entry name" value="S-adenosyl-L-methionine-dependent methyltransferases"/>
    <property type="match status" value="1"/>
</dbReference>
<dbReference type="GO" id="GO:0032259">
    <property type="term" value="P:methylation"/>
    <property type="evidence" value="ECO:0007669"/>
    <property type="project" value="UniProtKB-KW"/>
</dbReference>
<dbReference type="Pfam" id="PF13649">
    <property type="entry name" value="Methyltransf_25"/>
    <property type="match status" value="1"/>
</dbReference>
<dbReference type="InterPro" id="IPR029063">
    <property type="entry name" value="SAM-dependent_MTases_sf"/>
</dbReference>
<dbReference type="GO" id="GO:0008168">
    <property type="term" value="F:methyltransferase activity"/>
    <property type="evidence" value="ECO:0007669"/>
    <property type="project" value="UniProtKB-KW"/>
</dbReference>
<feature type="domain" description="Methyltransferase" evidence="1">
    <location>
        <begin position="50"/>
        <end position="135"/>
    </location>
</feature>
<evidence type="ECO:0000313" key="3">
    <source>
        <dbReference type="Proteomes" id="UP001597221"/>
    </source>
</evidence>
<name>A0ABW4HNE2_9BACI</name>
<sequence length="249" mass="28534">MNRIEYNKFYEMVGNRNVWDFSSLQVTHEGIEWNFYEEVMKKSRKTDVLLDIGAGGGESLLPIVSSLLFTVGIDISSSMVETAKNNVAEANLANVRFFQMSSNDIQFPDDFFDVISCRHAPFNSSEIARVLRDGGIFLTQQVSEADKLNIKEAFGRGQSYGETDGTLKEKYIRELKEVGFSKVQSFEYNAASYYHRTEDLIFLLKHTPIIPGFGQSQRDFDMVHHFIEDNRTEKGIFTNTKRFILIAEM</sequence>
<accession>A0ABW4HNE2</accession>
<dbReference type="CDD" id="cd02440">
    <property type="entry name" value="AdoMet_MTases"/>
    <property type="match status" value="1"/>
</dbReference>
<protein>
    <submittedName>
        <fullName evidence="2">Class I SAM-dependent methyltransferase</fullName>
        <ecNumber evidence="2">2.1.1.-</ecNumber>
    </submittedName>
</protein>
<dbReference type="RefSeq" id="WP_379596162.1">
    <property type="nucleotide sequence ID" value="NZ_JBHUDE010000015.1"/>
</dbReference>
<dbReference type="InterPro" id="IPR041698">
    <property type="entry name" value="Methyltransf_25"/>
</dbReference>
<dbReference type="InterPro" id="IPR052939">
    <property type="entry name" value="23S_rRNA_MeTrnsfrase_RlmA"/>
</dbReference>
<keyword evidence="2" id="KW-0489">Methyltransferase</keyword>
<gene>
    <name evidence="2" type="ORF">ACFSBH_04110</name>
</gene>